<name>G0N8A4_CAEBE</name>
<organism evidence="3">
    <name type="scientific">Caenorhabditis brenneri</name>
    <name type="common">Nematode worm</name>
    <dbReference type="NCBI Taxonomy" id="135651"/>
    <lineage>
        <taxon>Eukaryota</taxon>
        <taxon>Metazoa</taxon>
        <taxon>Ecdysozoa</taxon>
        <taxon>Nematoda</taxon>
        <taxon>Chromadorea</taxon>
        <taxon>Rhabditida</taxon>
        <taxon>Rhabditina</taxon>
        <taxon>Rhabditomorpha</taxon>
        <taxon>Rhabditoidea</taxon>
        <taxon>Rhabditidae</taxon>
        <taxon>Peloderinae</taxon>
        <taxon>Caenorhabditis</taxon>
    </lineage>
</organism>
<dbReference type="eggNOG" id="ENOG502TJAJ">
    <property type="taxonomic scope" value="Eukaryota"/>
</dbReference>
<feature type="region of interest" description="Disordered" evidence="1">
    <location>
        <begin position="78"/>
        <end position="106"/>
    </location>
</feature>
<dbReference type="Proteomes" id="UP000008068">
    <property type="component" value="Unassembled WGS sequence"/>
</dbReference>
<dbReference type="OrthoDB" id="10478810at2759"/>
<proteinExistence type="predicted"/>
<feature type="compositionally biased region" description="Polar residues" evidence="1">
    <location>
        <begin position="91"/>
        <end position="106"/>
    </location>
</feature>
<dbReference type="InParanoid" id="G0N8A4"/>
<dbReference type="HOGENOM" id="CLU_2051732_0_0_1"/>
<evidence type="ECO:0000313" key="3">
    <source>
        <dbReference type="Proteomes" id="UP000008068"/>
    </source>
</evidence>
<sequence length="120" mass="13759">MGCVMSQTEEDKKSTNDTEEINTEAVKKEIFPEEFAEIRLRVKHVHFANNADLHLIPFKWQEEEAYTKTLRKKKEPFVSNGSEFKNEQGDAISSDSPSNRSGVSCFSNQFIRNKDNSITV</sequence>
<dbReference type="FunCoup" id="G0N8A4">
    <property type="interactions" value="148"/>
</dbReference>
<protein>
    <submittedName>
        <fullName evidence="2">Uncharacterized protein</fullName>
    </submittedName>
</protein>
<keyword evidence="3" id="KW-1185">Reference proteome</keyword>
<evidence type="ECO:0000256" key="1">
    <source>
        <dbReference type="SAM" id="MobiDB-lite"/>
    </source>
</evidence>
<feature type="region of interest" description="Disordered" evidence="1">
    <location>
        <begin position="1"/>
        <end position="24"/>
    </location>
</feature>
<accession>G0N8A4</accession>
<evidence type="ECO:0000313" key="2">
    <source>
        <dbReference type="EMBL" id="EGT55211.1"/>
    </source>
</evidence>
<reference evidence="3" key="1">
    <citation type="submission" date="2011-07" db="EMBL/GenBank/DDBJ databases">
        <authorList>
            <consortium name="Caenorhabditis brenneri Sequencing and Analysis Consortium"/>
            <person name="Wilson R.K."/>
        </authorList>
    </citation>
    <scope>NUCLEOTIDE SEQUENCE [LARGE SCALE GENOMIC DNA]</scope>
    <source>
        <strain evidence="3">PB2801</strain>
    </source>
</reference>
<dbReference type="AlphaFoldDB" id="G0N8A4"/>
<gene>
    <name evidence="2" type="ORF">CAEBREN_28908</name>
</gene>
<dbReference type="EMBL" id="GL379850">
    <property type="protein sequence ID" value="EGT55211.1"/>
    <property type="molecule type" value="Genomic_DNA"/>
</dbReference>